<dbReference type="CDD" id="cd01895">
    <property type="entry name" value="EngA2"/>
    <property type="match status" value="1"/>
</dbReference>
<feature type="binding site" evidence="9">
    <location>
        <begin position="10"/>
        <end position="17"/>
    </location>
    <ligand>
        <name>GTP</name>
        <dbReference type="ChEBI" id="CHEBI:37565"/>
        <label>1</label>
    </ligand>
</feature>
<feature type="binding site" evidence="9">
    <location>
        <begin position="230"/>
        <end position="234"/>
    </location>
    <ligand>
        <name>GTP</name>
        <dbReference type="ChEBI" id="CHEBI:37565"/>
        <label>2</label>
    </ligand>
</feature>
<dbReference type="EMBL" id="JAFJZZ010000001">
    <property type="protein sequence ID" value="MBN7771925.1"/>
    <property type="molecule type" value="Genomic_DNA"/>
</dbReference>
<dbReference type="PANTHER" id="PTHR43834:SF6">
    <property type="entry name" value="GTPASE DER"/>
    <property type="match status" value="1"/>
</dbReference>
<comment type="function">
    <text evidence="8 9 11">GTPase that plays an essential role in the late steps of ribosome biogenesis.</text>
</comment>
<evidence type="ECO:0000259" key="12">
    <source>
        <dbReference type="PROSITE" id="PS51712"/>
    </source>
</evidence>
<dbReference type="InterPro" id="IPR006073">
    <property type="entry name" value="GTP-bd"/>
</dbReference>
<evidence type="ECO:0000256" key="5">
    <source>
        <dbReference type="ARBA" id="ARBA00022741"/>
    </source>
</evidence>
<dbReference type="PIRSF" id="PIRSF006485">
    <property type="entry name" value="GTP-binding_EngA"/>
    <property type="match status" value="1"/>
</dbReference>
<keyword evidence="6 9" id="KW-0342">GTP-binding</keyword>
<keyword evidence="3 9" id="KW-0690">Ribosome biogenesis</keyword>
<dbReference type="InterPro" id="IPR031166">
    <property type="entry name" value="G_ENGA"/>
</dbReference>
<protein>
    <recommendedName>
        <fullName evidence="2 9">GTPase Der</fullName>
    </recommendedName>
    <alternativeName>
        <fullName evidence="7 9">GTP-binding protein EngA</fullName>
    </alternativeName>
</protein>
<evidence type="ECO:0000313" key="13">
    <source>
        <dbReference type="EMBL" id="MBN7771925.1"/>
    </source>
</evidence>
<dbReference type="Gene3D" id="3.30.300.20">
    <property type="match status" value="1"/>
</dbReference>
<dbReference type="FunFam" id="3.40.50.300:FF:000040">
    <property type="entry name" value="GTPase Der"/>
    <property type="match status" value="1"/>
</dbReference>
<dbReference type="RefSeq" id="WP_206580707.1">
    <property type="nucleotide sequence ID" value="NZ_JAFJZZ010000001.1"/>
</dbReference>
<dbReference type="Gene3D" id="3.40.50.300">
    <property type="entry name" value="P-loop containing nucleotide triphosphate hydrolases"/>
    <property type="match status" value="2"/>
</dbReference>
<feature type="domain" description="EngA-type G" evidence="12">
    <location>
        <begin position="4"/>
        <end position="169"/>
    </location>
</feature>
<dbReference type="InterPro" id="IPR016484">
    <property type="entry name" value="GTPase_Der"/>
</dbReference>
<keyword evidence="5 9" id="KW-0547">Nucleotide-binding</keyword>
<evidence type="ECO:0000256" key="8">
    <source>
        <dbReference type="ARBA" id="ARBA00053470"/>
    </source>
</evidence>
<dbReference type="Pfam" id="PF14714">
    <property type="entry name" value="KH_dom-like"/>
    <property type="match status" value="1"/>
</dbReference>
<dbReference type="CDD" id="cd01894">
    <property type="entry name" value="EngA1"/>
    <property type="match status" value="1"/>
</dbReference>
<evidence type="ECO:0000256" key="3">
    <source>
        <dbReference type="ARBA" id="ARBA00022517"/>
    </source>
</evidence>
<name>A0A939IFU7_CLOAM</name>
<feature type="binding site" evidence="9">
    <location>
        <begin position="57"/>
        <end position="61"/>
    </location>
    <ligand>
        <name>GTP</name>
        <dbReference type="ChEBI" id="CHEBI:37565"/>
        <label>1</label>
    </ligand>
</feature>
<gene>
    <name evidence="9 13" type="primary">der</name>
    <name evidence="13" type="ORF">JYB65_00930</name>
</gene>
<proteinExistence type="inferred from homology"/>
<evidence type="ECO:0000256" key="4">
    <source>
        <dbReference type="ARBA" id="ARBA00022737"/>
    </source>
</evidence>
<dbReference type="GO" id="GO:0005525">
    <property type="term" value="F:GTP binding"/>
    <property type="evidence" value="ECO:0007669"/>
    <property type="project" value="UniProtKB-UniRule"/>
</dbReference>
<sequence length="442" mass="48909">MSKPLVAVVGRPNVGKSTFFNRVVGRRVSIVEDTPGVTRDRIYAEAEWCGTHFALIDTGGIEANTSDVILSQMREQAEIAMDTSDIILFMVDGKDGLTHADTEVATMLRRTGKPVIVVANKIDAPKNLPLHFYDFYELGLGEPLAISSANMMGIGEVLDKIVESFPEGEKTDDEDTTKIAVIGKPNVGKSSLVNKLVGENRVIVSDIAGTTRDSIDTPFTWDGEEFILIDTAGIRRKSKVNEDIEKFSVIRAVAAVERCDVCLLMIDAVEGITEQDKKIAGVAHEAGKGLIVVVNKWDLLEKDTHTMKNFEKEIAKELAFMSYAPSVFISVLKGQRVDNVMSMAKTVAENRSMRVPTGQLNSLITDATMINPPPSDKGKHLKIYYATQVGVKPPLFSFKVNSRDLMHFSYARYLENKIRDSYGFIGTSLKFVFREKGEKEEM</sequence>
<dbReference type="HAMAP" id="MF_00195">
    <property type="entry name" value="GTPase_Der"/>
    <property type="match status" value="1"/>
</dbReference>
<feature type="binding site" evidence="9">
    <location>
        <begin position="120"/>
        <end position="123"/>
    </location>
    <ligand>
        <name>GTP</name>
        <dbReference type="ChEBI" id="CHEBI:37565"/>
        <label>1</label>
    </ligand>
</feature>
<evidence type="ECO:0000256" key="7">
    <source>
        <dbReference type="ARBA" id="ARBA00032345"/>
    </source>
</evidence>
<dbReference type="InterPro" id="IPR005225">
    <property type="entry name" value="Small_GTP-bd"/>
</dbReference>
<comment type="subunit">
    <text evidence="9">Associates with the 50S ribosomal subunit.</text>
</comment>
<dbReference type="PROSITE" id="PS51712">
    <property type="entry name" value="G_ENGA"/>
    <property type="match status" value="2"/>
</dbReference>
<evidence type="ECO:0000256" key="6">
    <source>
        <dbReference type="ARBA" id="ARBA00023134"/>
    </source>
</evidence>
<dbReference type="InterPro" id="IPR015946">
    <property type="entry name" value="KH_dom-like_a/b"/>
</dbReference>
<dbReference type="FunFam" id="3.30.300.20:FF:000004">
    <property type="entry name" value="GTPase Der"/>
    <property type="match status" value="1"/>
</dbReference>
<feature type="binding site" evidence="9">
    <location>
        <begin position="295"/>
        <end position="298"/>
    </location>
    <ligand>
        <name>GTP</name>
        <dbReference type="ChEBI" id="CHEBI:37565"/>
        <label>2</label>
    </ligand>
</feature>
<reference evidence="13" key="1">
    <citation type="submission" date="2021-02" db="EMBL/GenBank/DDBJ databases">
        <title>Abyssanaerobacter marinus gen.nov., sp., nov, anaerobic bacterium isolated from the Onnuri vent field of Indian Ocean and suggestion of Mogibacteriaceae fam. nov., and proposal of reclassification of ambiguous this family's genus member.</title>
        <authorList>
            <person name="Kim Y.J."/>
            <person name="Yang J.-A."/>
        </authorList>
    </citation>
    <scope>NUCLEOTIDE SEQUENCE</scope>
    <source>
        <strain evidence="13">DSM 2634</strain>
    </source>
</reference>
<dbReference type="SUPFAM" id="SSF52540">
    <property type="entry name" value="P-loop containing nucleoside triphosphate hydrolases"/>
    <property type="match status" value="2"/>
</dbReference>
<dbReference type="GO" id="GO:0042254">
    <property type="term" value="P:ribosome biogenesis"/>
    <property type="evidence" value="ECO:0007669"/>
    <property type="project" value="UniProtKB-KW"/>
</dbReference>
<dbReference type="AlphaFoldDB" id="A0A939IFU7"/>
<keyword evidence="4 11" id="KW-0677">Repeat</keyword>
<dbReference type="InterPro" id="IPR027417">
    <property type="entry name" value="P-loop_NTPase"/>
</dbReference>
<keyword evidence="14" id="KW-1185">Reference proteome</keyword>
<evidence type="ECO:0000256" key="1">
    <source>
        <dbReference type="ARBA" id="ARBA00008279"/>
    </source>
</evidence>
<evidence type="ECO:0000256" key="9">
    <source>
        <dbReference type="HAMAP-Rule" id="MF_00195"/>
    </source>
</evidence>
<dbReference type="Proteomes" id="UP000664545">
    <property type="component" value="Unassembled WGS sequence"/>
</dbReference>
<dbReference type="PANTHER" id="PTHR43834">
    <property type="entry name" value="GTPASE DER"/>
    <property type="match status" value="1"/>
</dbReference>
<comment type="caution">
    <text evidence="13">The sequence shown here is derived from an EMBL/GenBank/DDBJ whole genome shotgun (WGS) entry which is preliminary data.</text>
</comment>
<dbReference type="FunFam" id="3.40.50.300:FF:000057">
    <property type="entry name" value="GTPase Der"/>
    <property type="match status" value="1"/>
</dbReference>
<evidence type="ECO:0000256" key="10">
    <source>
        <dbReference type="PROSITE-ProRule" id="PRU01049"/>
    </source>
</evidence>
<evidence type="ECO:0000313" key="14">
    <source>
        <dbReference type="Proteomes" id="UP000664545"/>
    </source>
</evidence>
<dbReference type="NCBIfam" id="TIGR03594">
    <property type="entry name" value="GTPase_EngA"/>
    <property type="match status" value="1"/>
</dbReference>
<evidence type="ECO:0000256" key="2">
    <source>
        <dbReference type="ARBA" id="ARBA00020953"/>
    </source>
</evidence>
<feature type="domain" description="EngA-type G" evidence="12">
    <location>
        <begin position="177"/>
        <end position="352"/>
    </location>
</feature>
<comment type="similarity">
    <text evidence="1 9 10 11">Belongs to the TRAFAC class TrmE-Era-EngA-EngB-Septin-like GTPase superfamily. EngA (Der) GTPase family.</text>
</comment>
<dbReference type="GO" id="GO:0043022">
    <property type="term" value="F:ribosome binding"/>
    <property type="evidence" value="ECO:0007669"/>
    <property type="project" value="TreeGrafter"/>
</dbReference>
<dbReference type="Pfam" id="PF01926">
    <property type="entry name" value="MMR_HSR1"/>
    <property type="match status" value="2"/>
</dbReference>
<feature type="binding site" evidence="9">
    <location>
        <begin position="183"/>
        <end position="190"/>
    </location>
    <ligand>
        <name>GTP</name>
        <dbReference type="ChEBI" id="CHEBI:37565"/>
        <label>2</label>
    </ligand>
</feature>
<accession>A0A939IFU7</accession>
<evidence type="ECO:0000256" key="11">
    <source>
        <dbReference type="RuleBase" id="RU004481"/>
    </source>
</evidence>
<organism evidence="13 14">
    <name type="scientific">Clostridium aminobutyricum</name>
    <dbReference type="NCBI Taxonomy" id="33953"/>
    <lineage>
        <taxon>Bacteria</taxon>
        <taxon>Bacillati</taxon>
        <taxon>Bacillota</taxon>
        <taxon>Clostridia</taxon>
        <taxon>Eubacteriales</taxon>
        <taxon>Clostridiaceae</taxon>
        <taxon>Clostridium</taxon>
    </lineage>
</organism>
<dbReference type="InterPro" id="IPR032859">
    <property type="entry name" value="KH_dom-like"/>
</dbReference>
<dbReference type="NCBIfam" id="TIGR00231">
    <property type="entry name" value="small_GTP"/>
    <property type="match status" value="2"/>
</dbReference>